<gene>
    <name evidence="2" type="ORF">Sjap_001562</name>
</gene>
<dbReference type="EMBL" id="JBBNAE010000001">
    <property type="protein sequence ID" value="KAK9154082.1"/>
    <property type="molecule type" value="Genomic_DNA"/>
</dbReference>
<sequence>MTSGGHRSPHRSRGKGGDLTAAAAAATAVVSGGPQGSPILTGEGVGAPLGGSSFPTPYKPWRGEEKGGCHPSSASTTAGQGAVALWPTAGGPPRRSPRRRGGRAHPLHGTNKGEPVLPLLTMQSSGLFRRVKPLFGPGSGVVVVVVFEFVVEVVVEGMVDSNSENGGDDGANKAAKKKRNRAGSRTVTHVEISFAGGWKGDPLDERQDDTWRAEWRELDSHRSPKICETASARIPRPIEQLDEKRILRENVAGVGWLRRCWSEDVARSYWWARAVTLLGESTADTWHSGQ</sequence>
<dbReference type="AlphaFoldDB" id="A0AAP0KMH5"/>
<dbReference type="Proteomes" id="UP001417504">
    <property type="component" value="Unassembled WGS sequence"/>
</dbReference>
<comment type="caution">
    <text evidence="2">The sequence shown here is derived from an EMBL/GenBank/DDBJ whole genome shotgun (WGS) entry which is preliminary data.</text>
</comment>
<reference evidence="2 3" key="1">
    <citation type="submission" date="2024-01" db="EMBL/GenBank/DDBJ databases">
        <title>Genome assemblies of Stephania.</title>
        <authorList>
            <person name="Yang L."/>
        </authorList>
    </citation>
    <scope>NUCLEOTIDE SEQUENCE [LARGE SCALE GENOMIC DNA]</scope>
    <source>
        <strain evidence="2">QJT</strain>
        <tissue evidence="2">Leaf</tissue>
    </source>
</reference>
<feature type="region of interest" description="Disordered" evidence="1">
    <location>
        <begin position="160"/>
        <end position="184"/>
    </location>
</feature>
<evidence type="ECO:0000313" key="3">
    <source>
        <dbReference type="Proteomes" id="UP001417504"/>
    </source>
</evidence>
<evidence type="ECO:0000313" key="2">
    <source>
        <dbReference type="EMBL" id="KAK9154082.1"/>
    </source>
</evidence>
<accession>A0AAP0KMH5</accession>
<organism evidence="2 3">
    <name type="scientific">Stephania japonica</name>
    <dbReference type="NCBI Taxonomy" id="461633"/>
    <lineage>
        <taxon>Eukaryota</taxon>
        <taxon>Viridiplantae</taxon>
        <taxon>Streptophyta</taxon>
        <taxon>Embryophyta</taxon>
        <taxon>Tracheophyta</taxon>
        <taxon>Spermatophyta</taxon>
        <taxon>Magnoliopsida</taxon>
        <taxon>Ranunculales</taxon>
        <taxon>Menispermaceae</taxon>
        <taxon>Menispermoideae</taxon>
        <taxon>Cissampelideae</taxon>
        <taxon>Stephania</taxon>
    </lineage>
</organism>
<keyword evidence="3" id="KW-1185">Reference proteome</keyword>
<feature type="region of interest" description="Disordered" evidence="1">
    <location>
        <begin position="44"/>
        <end position="116"/>
    </location>
</feature>
<proteinExistence type="predicted"/>
<name>A0AAP0KMH5_9MAGN</name>
<evidence type="ECO:0000256" key="1">
    <source>
        <dbReference type="SAM" id="MobiDB-lite"/>
    </source>
</evidence>
<feature type="compositionally biased region" description="Basic residues" evidence="1">
    <location>
        <begin position="95"/>
        <end position="106"/>
    </location>
</feature>
<protein>
    <submittedName>
        <fullName evidence="2">Uncharacterized protein</fullName>
    </submittedName>
</protein>
<feature type="region of interest" description="Disordered" evidence="1">
    <location>
        <begin position="1"/>
        <end position="20"/>
    </location>
</feature>